<sequence length="497" mass="57564">MTTDRCLIVIAGILEDCTFNHICFVAKNLAAILPNFHYRSISKSSAKWDCWLKETCDLYKWTHTKSPLIWREIGLSRTHINYIGGSFQFWELLHKYYNISLYLNKEELDALQADLLLARNIESQRSKPLQIQEKYRLIMIIGSGRSMCLDLVPQLLMTKELWLTQGIVINLYDEPGCFFKLKRIFKDARTTGAGLNTVNIVENIADGLKNCDILIYLDSLVREEYEGTDNWLQRNYKTIANLCTQINEYAPSHMKVIFCSRCLPCFYANIMLELVTKLSSTNIVVASAHYGLELIYTFVSSFGLTQQNFGCPPVWGFLGISHFVDVHHMIQKCDVYYPNKRALNLNENMILPLGIQHSELRWFFYMAHDKYPYKNYFTHKALLRYQMGRSEDFPKCRAICDLLKLWYSKKESIGDEIISLGIASDGSFGIPKGLVFSQPVYLKECDDGLRIWVPFKDFPMPNMSLSIFQSLIDTAIYIKKKITEFKNSFDATNFQLI</sequence>
<reference evidence="3" key="1">
    <citation type="submission" date="2019-11" db="EMBL/GenBank/DDBJ databases">
        <title>The nuclear and mitochondrial genomes of Frieseomelitta varia - a highly eusocial stingless bee (Meliponini) with a permanently sterile worker caste.</title>
        <authorList>
            <person name="Freitas F.C.P."/>
            <person name="Lourenco A.P."/>
            <person name="Nunes F.M.F."/>
            <person name="Paschoal A.R."/>
            <person name="Abreu F.C.P."/>
            <person name="Barbin F.O."/>
            <person name="Bataglia L."/>
            <person name="Cardoso-Junior C.A.M."/>
            <person name="Cervoni M.S."/>
            <person name="Silva S.R."/>
            <person name="Dalarmi F."/>
            <person name="Del Lama M.A."/>
            <person name="Depintor T.S."/>
            <person name="Ferreira K.M."/>
            <person name="Goria P.S."/>
            <person name="Jaskot M.C."/>
            <person name="Lago D.C."/>
            <person name="Luna-Lucena D."/>
            <person name="Moda L.M."/>
            <person name="Nascimento L."/>
            <person name="Pedrino M."/>
            <person name="Rabico F.O."/>
            <person name="Sanches F.C."/>
            <person name="Santos D.E."/>
            <person name="Santos C.G."/>
            <person name="Vieira J."/>
            <person name="Lopes T.F."/>
            <person name="Barchuk A.R."/>
            <person name="Hartfelder K."/>
            <person name="Simoes Z.L.P."/>
            <person name="Bitondi M.M.G."/>
            <person name="Pinheiro D.G."/>
        </authorList>
    </citation>
    <scope>NUCLEOTIDE SEQUENCE</scope>
    <source>
        <strain evidence="3">USP_RPSP 00005682</strain>
        <tissue evidence="3">Whole individual</tissue>
    </source>
</reference>
<dbReference type="Gene3D" id="3.90.110.10">
    <property type="entry name" value="Lactate dehydrogenase/glycoside hydrolase, family 4, C-terminal"/>
    <property type="match status" value="1"/>
</dbReference>
<dbReference type="SUPFAM" id="SSF56327">
    <property type="entry name" value="LDH C-terminal domain-like"/>
    <property type="match status" value="1"/>
</dbReference>
<evidence type="ECO:0000256" key="1">
    <source>
        <dbReference type="ARBA" id="ARBA00009613"/>
    </source>
</evidence>
<organism evidence="3 4">
    <name type="scientific">Frieseomelitta varia</name>
    <dbReference type="NCBI Taxonomy" id="561572"/>
    <lineage>
        <taxon>Eukaryota</taxon>
        <taxon>Metazoa</taxon>
        <taxon>Ecdysozoa</taxon>
        <taxon>Arthropoda</taxon>
        <taxon>Hexapoda</taxon>
        <taxon>Insecta</taxon>
        <taxon>Pterygota</taxon>
        <taxon>Neoptera</taxon>
        <taxon>Endopterygota</taxon>
        <taxon>Hymenoptera</taxon>
        <taxon>Apocrita</taxon>
        <taxon>Aculeata</taxon>
        <taxon>Apoidea</taxon>
        <taxon>Anthophila</taxon>
        <taxon>Apidae</taxon>
        <taxon>Frieseomelitta</taxon>
    </lineage>
</organism>
<dbReference type="InterPro" id="IPR015955">
    <property type="entry name" value="Lactate_DH/Glyco_Ohase_4_C"/>
</dbReference>
<evidence type="ECO:0000313" key="3">
    <source>
        <dbReference type="EMBL" id="KAF3429689.1"/>
    </source>
</evidence>
<comment type="caution">
    <text evidence="3">The sequence shown here is derived from an EMBL/GenBank/DDBJ whole genome shotgun (WGS) entry which is preliminary data.</text>
</comment>
<dbReference type="GO" id="GO:0006108">
    <property type="term" value="P:malate metabolic process"/>
    <property type="evidence" value="ECO:0007669"/>
    <property type="project" value="InterPro"/>
</dbReference>
<comment type="similarity">
    <text evidence="1">Belongs to the LDH/MDH superfamily. MDH type 2 family.</text>
</comment>
<gene>
    <name evidence="3" type="ORF">E2986_02182</name>
</gene>
<dbReference type="Gene3D" id="3.40.50.720">
    <property type="entry name" value="NAD(P)-binding Rossmann-like Domain"/>
    <property type="match status" value="1"/>
</dbReference>
<evidence type="ECO:0000256" key="2">
    <source>
        <dbReference type="ARBA" id="ARBA00023002"/>
    </source>
</evidence>
<keyword evidence="2" id="KW-0560">Oxidoreductase</keyword>
<dbReference type="InterPro" id="IPR036291">
    <property type="entry name" value="NAD(P)-bd_dom_sf"/>
</dbReference>
<evidence type="ECO:0000313" key="4">
    <source>
        <dbReference type="Proteomes" id="UP000655588"/>
    </source>
</evidence>
<protein>
    <recommendedName>
        <fullName evidence="5">Malate dehydrogenase 1B</fullName>
    </recommendedName>
</protein>
<dbReference type="EMBL" id="WNWW01000147">
    <property type="protein sequence ID" value="KAF3429689.1"/>
    <property type="molecule type" value="Genomic_DNA"/>
</dbReference>
<dbReference type="InterPro" id="IPR010945">
    <property type="entry name" value="Malate_DH_type2"/>
</dbReference>
<dbReference type="PANTHER" id="PTHR23382">
    <property type="entry name" value="MALATE DEHYDROGENASE"/>
    <property type="match status" value="1"/>
</dbReference>
<dbReference type="GO" id="GO:0016616">
    <property type="term" value="F:oxidoreductase activity, acting on the CH-OH group of donors, NAD or NADP as acceptor"/>
    <property type="evidence" value="ECO:0007669"/>
    <property type="project" value="InterPro"/>
</dbReference>
<proteinExistence type="inferred from homology"/>
<dbReference type="GO" id="GO:0016615">
    <property type="term" value="F:malate dehydrogenase activity"/>
    <property type="evidence" value="ECO:0007669"/>
    <property type="project" value="InterPro"/>
</dbReference>
<accession>A0A833W1X4</accession>
<dbReference type="AlphaFoldDB" id="A0A833W1X4"/>
<dbReference type="OrthoDB" id="1510206at2759"/>
<keyword evidence="4" id="KW-1185">Reference proteome</keyword>
<dbReference type="Proteomes" id="UP000655588">
    <property type="component" value="Unassembled WGS sequence"/>
</dbReference>
<evidence type="ECO:0008006" key="5">
    <source>
        <dbReference type="Google" id="ProtNLM"/>
    </source>
</evidence>
<dbReference type="SUPFAM" id="SSF51735">
    <property type="entry name" value="NAD(P)-binding Rossmann-fold domains"/>
    <property type="match status" value="1"/>
</dbReference>
<name>A0A833W1X4_9HYME</name>